<comment type="caution">
    <text evidence="3">The sequence shown here is derived from an EMBL/GenBank/DDBJ whole genome shotgun (WGS) entry which is preliminary data.</text>
</comment>
<reference evidence="3 4" key="1">
    <citation type="submission" date="2021-01" db="EMBL/GenBank/DDBJ databases">
        <title>Whole genome shotgun sequence of Microbispora siamensis NBRC 104113.</title>
        <authorList>
            <person name="Komaki H."/>
            <person name="Tamura T."/>
        </authorList>
    </citation>
    <scope>NUCLEOTIDE SEQUENCE [LARGE SCALE GENOMIC DNA]</scope>
    <source>
        <strain evidence="3 4">NBRC 104113</strain>
    </source>
</reference>
<evidence type="ECO:0000259" key="2">
    <source>
        <dbReference type="Pfam" id="PF12770"/>
    </source>
</evidence>
<dbReference type="SUPFAM" id="SSF48452">
    <property type="entry name" value="TPR-like"/>
    <property type="match status" value="2"/>
</dbReference>
<dbReference type="PANTHER" id="PTHR10098:SF108">
    <property type="entry name" value="TETRATRICOPEPTIDE REPEAT PROTEIN 28"/>
    <property type="match status" value="1"/>
</dbReference>
<organism evidence="3 4">
    <name type="scientific">Microbispora siamensis</name>
    <dbReference type="NCBI Taxonomy" id="564413"/>
    <lineage>
        <taxon>Bacteria</taxon>
        <taxon>Bacillati</taxon>
        <taxon>Actinomycetota</taxon>
        <taxon>Actinomycetes</taxon>
        <taxon>Streptosporangiales</taxon>
        <taxon>Streptosporangiaceae</taxon>
        <taxon>Microbispora</taxon>
    </lineage>
</organism>
<protein>
    <submittedName>
        <fullName evidence="3">CHAT domain-containing protein</fullName>
    </submittedName>
</protein>
<evidence type="ECO:0000313" key="3">
    <source>
        <dbReference type="EMBL" id="GIH62726.1"/>
    </source>
</evidence>
<accession>A0ABQ4GMS2</accession>
<evidence type="ECO:0000313" key="4">
    <source>
        <dbReference type="Proteomes" id="UP000660454"/>
    </source>
</evidence>
<dbReference type="PANTHER" id="PTHR10098">
    <property type="entry name" value="RAPSYN-RELATED"/>
    <property type="match status" value="1"/>
</dbReference>
<feature type="region of interest" description="Disordered" evidence="1">
    <location>
        <begin position="378"/>
        <end position="407"/>
    </location>
</feature>
<keyword evidence="4" id="KW-1185">Reference proteome</keyword>
<feature type="compositionally biased region" description="Basic and acidic residues" evidence="1">
    <location>
        <begin position="378"/>
        <end position="395"/>
    </location>
</feature>
<sequence length="949" mass="98257">MDGSPEPADEPLAEAEAALAAVDRDPVSGLPTAERAARRAARAGHAVAASTAERAWGHALLHVGELDNAVRHLSRAAAWGVRAGRADLAAEARYKLAFAILQRGRPQAALREIDAALPDLTGMAAARARAQRAIVLHVIGRLDESLAEFEVALQVLRRHADLLGVQRMLINRALVHSDRHAFSAAERDLLEAETLARELGRPLTIGLIANNLGLMETLRGDVPAALRHLDRAERIIGAHGAQLGTLHQDRAELLLSVGLTAEAKAAAARAVDAYRRERRSLKVPEVQVLLAQAEILSGDPAAALGHARAALRRFRAQGRREWAELARLSALSAQRAAGRRPRLPAAVIDVMVATLDAAGWPAAALDAAIVAAQVTAERRVRRGEEGPGRSGDAGDARAGAEPAAEGRSRTADVAAGYLSRAAAASRSRGPALVRARGWYARALQRRAEGDARGVLAAVRTGLRVLDEHASAMGATDLRVHAAAHRADLVALGLEVAFEAGRPDGLLEWSERARASRLPAAPVRPPDDPVLTALLARLRSVTRDLAGQAAAPAPLLARQADLERRIRDHSRRLAGTPGDAPAAPVTPRDLAASLGPWALVEYVRRGADLHVLTVVDGRVGVRRLGATAEAADLIERLTFAVRRGARPDARPELLAASAALLDAAAARLDALLLGPLAEIGDRPLIVVPTGPLHSLPWSLLPSCAGRPVTVAPSATLWHLARTRLASADGTDGDGRGGAALGRAGVAAGGRVVAVAGPRLPAAGPEAAAVGAIHDGTVLAGAAASVEAVSAALSRAGLAHLAAHGHLSAENPLFSGIALADGPLMAYDVERLPRVPHTLVLAACDSGRSVVRTGDELMGLAVAFLARGTSQLVASVLPIPDAATTPVMVALHERLAAGRTPAAALAEAQRAVRGDDPRTAAAAAGFVCIGVGAVPVFGRDPGRDRAAAGAG</sequence>
<dbReference type="Pfam" id="PF12770">
    <property type="entry name" value="CHAT"/>
    <property type="match status" value="1"/>
</dbReference>
<dbReference type="RefSeq" id="WP_204049346.1">
    <property type="nucleotide sequence ID" value="NZ_BOOF01000018.1"/>
</dbReference>
<dbReference type="EMBL" id="BOOF01000018">
    <property type="protein sequence ID" value="GIH62726.1"/>
    <property type="molecule type" value="Genomic_DNA"/>
</dbReference>
<proteinExistence type="predicted"/>
<dbReference type="Proteomes" id="UP000660454">
    <property type="component" value="Unassembled WGS sequence"/>
</dbReference>
<dbReference type="Gene3D" id="1.25.40.10">
    <property type="entry name" value="Tetratricopeptide repeat domain"/>
    <property type="match status" value="2"/>
</dbReference>
<name>A0ABQ4GMS2_9ACTN</name>
<dbReference type="InterPro" id="IPR024983">
    <property type="entry name" value="CHAT_dom"/>
</dbReference>
<evidence type="ECO:0000256" key="1">
    <source>
        <dbReference type="SAM" id="MobiDB-lite"/>
    </source>
</evidence>
<dbReference type="InterPro" id="IPR011990">
    <property type="entry name" value="TPR-like_helical_dom_sf"/>
</dbReference>
<feature type="domain" description="CHAT" evidence="2">
    <location>
        <begin position="663"/>
        <end position="928"/>
    </location>
</feature>
<gene>
    <name evidence="3" type="ORF">Msi02_35430</name>
</gene>